<protein>
    <submittedName>
        <fullName evidence="1">Uncharacterized protein</fullName>
    </submittedName>
</protein>
<dbReference type="EMBL" id="JAOYFB010000001">
    <property type="protein sequence ID" value="KAK4005176.1"/>
    <property type="molecule type" value="Genomic_DNA"/>
</dbReference>
<organism evidence="1 2">
    <name type="scientific">Daphnia magna</name>
    <dbReference type="NCBI Taxonomy" id="35525"/>
    <lineage>
        <taxon>Eukaryota</taxon>
        <taxon>Metazoa</taxon>
        <taxon>Ecdysozoa</taxon>
        <taxon>Arthropoda</taxon>
        <taxon>Crustacea</taxon>
        <taxon>Branchiopoda</taxon>
        <taxon>Diplostraca</taxon>
        <taxon>Cladocera</taxon>
        <taxon>Anomopoda</taxon>
        <taxon>Daphniidae</taxon>
        <taxon>Daphnia</taxon>
    </lineage>
</organism>
<sequence>MNEIKTESLVYVKAYKRSTDVNEALCLVQLFAECSSLALAADENKAFRVYRVPHPALSSYLTPR</sequence>
<gene>
    <name evidence="1" type="ORF">OUZ56_006897</name>
</gene>
<reference evidence="1 2" key="1">
    <citation type="journal article" date="2023" name="Nucleic Acids Res.">
        <title>The hologenome of Daphnia magna reveals possible DNA methylation and microbiome-mediated evolution of the host genome.</title>
        <authorList>
            <person name="Chaturvedi A."/>
            <person name="Li X."/>
            <person name="Dhandapani V."/>
            <person name="Marshall H."/>
            <person name="Kissane S."/>
            <person name="Cuenca-Cambronero M."/>
            <person name="Asole G."/>
            <person name="Calvet F."/>
            <person name="Ruiz-Romero M."/>
            <person name="Marangio P."/>
            <person name="Guigo R."/>
            <person name="Rago D."/>
            <person name="Mirbahai L."/>
            <person name="Eastwood N."/>
            <person name="Colbourne J.K."/>
            <person name="Zhou J."/>
            <person name="Mallon E."/>
            <person name="Orsini L."/>
        </authorList>
    </citation>
    <scope>NUCLEOTIDE SEQUENCE [LARGE SCALE GENOMIC DNA]</scope>
    <source>
        <strain evidence="1">LRV0_1</strain>
    </source>
</reference>
<keyword evidence="2" id="KW-1185">Reference proteome</keyword>
<dbReference type="Proteomes" id="UP001234178">
    <property type="component" value="Unassembled WGS sequence"/>
</dbReference>
<proteinExistence type="predicted"/>
<evidence type="ECO:0000313" key="2">
    <source>
        <dbReference type="Proteomes" id="UP001234178"/>
    </source>
</evidence>
<name>A0ABQ9YX19_9CRUS</name>
<comment type="caution">
    <text evidence="1">The sequence shown here is derived from an EMBL/GenBank/DDBJ whole genome shotgun (WGS) entry which is preliminary data.</text>
</comment>
<accession>A0ABQ9YX19</accession>
<evidence type="ECO:0000313" key="1">
    <source>
        <dbReference type="EMBL" id="KAK4005176.1"/>
    </source>
</evidence>